<feature type="transmembrane region" description="Helical" evidence="1">
    <location>
        <begin position="6"/>
        <end position="32"/>
    </location>
</feature>
<dbReference type="EMBL" id="AHKC01022560">
    <property type="protein sequence ID" value="EKF26037.1"/>
    <property type="molecule type" value="Genomic_DNA"/>
</dbReference>
<feature type="non-terminal residue" evidence="2">
    <location>
        <position position="94"/>
    </location>
</feature>
<gene>
    <name evidence="2" type="ORF">MOQ_010287</name>
</gene>
<keyword evidence="3" id="KW-1185">Reference proteome</keyword>
<accession>K2NAG2</accession>
<keyword evidence="1" id="KW-1133">Transmembrane helix</keyword>
<keyword evidence="1" id="KW-0812">Transmembrane</keyword>
<comment type="caution">
    <text evidence="2">The sequence shown here is derived from an EMBL/GenBank/DDBJ whole genome shotgun (WGS) entry which is preliminary data.</text>
</comment>
<dbReference type="AlphaFoldDB" id="K2NAG2"/>
<feature type="transmembrane region" description="Helical" evidence="1">
    <location>
        <begin position="67"/>
        <end position="86"/>
    </location>
</feature>
<keyword evidence="1" id="KW-0472">Membrane</keyword>
<evidence type="ECO:0000313" key="3">
    <source>
        <dbReference type="Proteomes" id="UP000007350"/>
    </source>
</evidence>
<organism evidence="2 3">
    <name type="scientific">Trypanosoma cruzi marinkellei</name>
    <dbReference type="NCBI Taxonomy" id="85056"/>
    <lineage>
        <taxon>Eukaryota</taxon>
        <taxon>Discoba</taxon>
        <taxon>Euglenozoa</taxon>
        <taxon>Kinetoplastea</taxon>
        <taxon>Metakinetoplastina</taxon>
        <taxon>Trypanosomatida</taxon>
        <taxon>Trypanosomatidae</taxon>
        <taxon>Trypanosoma</taxon>
        <taxon>Schizotrypanum</taxon>
    </lineage>
</organism>
<proteinExistence type="predicted"/>
<name>K2NAG2_TRYCR</name>
<evidence type="ECO:0000256" key="1">
    <source>
        <dbReference type="SAM" id="Phobius"/>
    </source>
</evidence>
<protein>
    <submittedName>
        <fullName evidence="2">Uncharacterized protein</fullName>
    </submittedName>
</protein>
<dbReference type="Proteomes" id="UP000007350">
    <property type="component" value="Unassembled WGS sequence"/>
</dbReference>
<sequence>MFYFILFYYMPVCLSVSLSVYIHWDGVVWACFMSTKCREKDVSPPCWYRGKSREGTRRRRRRRRRRWWWWWYGDEGIAFPFSLYYIHVVCISCF</sequence>
<reference evidence="2 3" key="1">
    <citation type="journal article" date="2012" name="BMC Genomics">
        <title>Comparative genomic analysis of human infective Trypanosoma cruzi lineages with the bat-restricted subspecies T. cruzi marinkellei.</title>
        <authorList>
            <person name="Franzen O."/>
            <person name="Talavera-Lopez C."/>
            <person name="Ochaya S."/>
            <person name="Butler C.E."/>
            <person name="Messenger L.A."/>
            <person name="Lewis M.D."/>
            <person name="Llewellyn M.S."/>
            <person name="Marinkelle C.J."/>
            <person name="Tyler K.M."/>
            <person name="Miles M.A."/>
            <person name="Andersson B."/>
        </authorList>
    </citation>
    <scope>NUCLEOTIDE SEQUENCE [LARGE SCALE GENOMIC DNA]</scope>
    <source>
        <strain evidence="2 3">B7</strain>
    </source>
</reference>
<evidence type="ECO:0000313" key="2">
    <source>
        <dbReference type="EMBL" id="EKF26037.1"/>
    </source>
</evidence>